<comment type="similarity">
    <text evidence="1">Belongs to the glycosyltransferase 2 family.</text>
</comment>
<dbReference type="GO" id="GO:0016757">
    <property type="term" value="F:glycosyltransferase activity"/>
    <property type="evidence" value="ECO:0007669"/>
    <property type="project" value="UniProtKB-KW"/>
</dbReference>
<keyword evidence="2" id="KW-0328">Glycosyltransferase</keyword>
<dbReference type="Gene3D" id="3.10.50.10">
    <property type="match status" value="1"/>
</dbReference>
<dbReference type="SUPFAM" id="SSF53448">
    <property type="entry name" value="Nucleotide-diphospho-sugar transferases"/>
    <property type="match status" value="1"/>
</dbReference>
<dbReference type="InterPro" id="IPR002509">
    <property type="entry name" value="NODB_dom"/>
</dbReference>
<dbReference type="SUPFAM" id="SSF88713">
    <property type="entry name" value="Glycoside hydrolase/deacetylase"/>
    <property type="match status" value="1"/>
</dbReference>
<dbReference type="Gene3D" id="3.90.550.10">
    <property type="entry name" value="Spore Coat Polysaccharide Biosynthesis Protein SpsA, Chain A"/>
    <property type="match status" value="1"/>
</dbReference>
<accession>A0A4R1L3M5</accession>
<gene>
    <name evidence="6" type="ORF">C7378_2189</name>
</gene>
<organism evidence="6 7">
    <name type="scientific">Acidipila rosea</name>
    <dbReference type="NCBI Taxonomy" id="768535"/>
    <lineage>
        <taxon>Bacteria</taxon>
        <taxon>Pseudomonadati</taxon>
        <taxon>Acidobacteriota</taxon>
        <taxon>Terriglobia</taxon>
        <taxon>Terriglobales</taxon>
        <taxon>Acidobacteriaceae</taxon>
        <taxon>Acidipila</taxon>
    </lineage>
</organism>
<dbReference type="Pfam" id="PF13641">
    <property type="entry name" value="Glyco_tranf_2_3"/>
    <property type="match status" value="1"/>
</dbReference>
<feature type="transmembrane region" description="Helical" evidence="4">
    <location>
        <begin position="748"/>
        <end position="769"/>
    </location>
</feature>
<feature type="transmembrane region" description="Helical" evidence="4">
    <location>
        <begin position="20"/>
        <end position="39"/>
    </location>
</feature>
<comment type="caution">
    <text evidence="6">The sequence shown here is derived from an EMBL/GenBank/DDBJ whole genome shotgun (WGS) entry which is preliminary data.</text>
</comment>
<dbReference type="InterPro" id="IPR011330">
    <property type="entry name" value="Glyco_hydro/deAcase_b/a-brl"/>
</dbReference>
<keyword evidence="3 6" id="KW-0808">Transferase</keyword>
<feature type="transmembrane region" description="Helical" evidence="4">
    <location>
        <begin position="1082"/>
        <end position="1100"/>
    </location>
</feature>
<dbReference type="RefSeq" id="WP_131996143.1">
    <property type="nucleotide sequence ID" value="NZ_SMGK01000003.1"/>
</dbReference>
<keyword evidence="4" id="KW-0812">Transmembrane</keyword>
<dbReference type="Pfam" id="PF01522">
    <property type="entry name" value="Polysacc_deac_1"/>
    <property type="match status" value="1"/>
</dbReference>
<keyword evidence="4" id="KW-1133">Transmembrane helix</keyword>
<dbReference type="AlphaFoldDB" id="A0A4R1L3M5"/>
<keyword evidence="7" id="KW-1185">Reference proteome</keyword>
<dbReference type="SMART" id="SM00636">
    <property type="entry name" value="Glyco_18"/>
    <property type="match status" value="1"/>
</dbReference>
<dbReference type="CDD" id="cd06423">
    <property type="entry name" value="CESA_like"/>
    <property type="match status" value="1"/>
</dbReference>
<dbReference type="GO" id="GO:0005975">
    <property type="term" value="P:carbohydrate metabolic process"/>
    <property type="evidence" value="ECO:0007669"/>
    <property type="project" value="InterPro"/>
</dbReference>
<dbReference type="InterPro" id="IPR011583">
    <property type="entry name" value="Chitinase_II/V-like_cat"/>
</dbReference>
<evidence type="ECO:0000313" key="6">
    <source>
        <dbReference type="EMBL" id="TCK72604.1"/>
    </source>
</evidence>
<feature type="domain" description="NodB homology" evidence="5">
    <location>
        <begin position="503"/>
        <end position="703"/>
    </location>
</feature>
<dbReference type="OrthoDB" id="9766299at2"/>
<dbReference type="InterPro" id="IPR017853">
    <property type="entry name" value="GH"/>
</dbReference>
<dbReference type="InterPro" id="IPR029044">
    <property type="entry name" value="Nucleotide-diphossugar_trans"/>
</dbReference>
<reference evidence="6 7" key="1">
    <citation type="submission" date="2019-03" db="EMBL/GenBank/DDBJ databases">
        <title>Genomic Encyclopedia of Type Strains, Phase IV (KMG-IV): sequencing the most valuable type-strain genomes for metagenomic binning, comparative biology and taxonomic classification.</title>
        <authorList>
            <person name="Goeker M."/>
        </authorList>
    </citation>
    <scope>NUCLEOTIDE SEQUENCE [LARGE SCALE GENOMIC DNA]</scope>
    <source>
        <strain evidence="6 7">DSM 103428</strain>
    </source>
</reference>
<dbReference type="EMBL" id="SMGK01000003">
    <property type="protein sequence ID" value="TCK72604.1"/>
    <property type="molecule type" value="Genomic_DNA"/>
</dbReference>
<evidence type="ECO:0000256" key="4">
    <source>
        <dbReference type="SAM" id="Phobius"/>
    </source>
</evidence>
<evidence type="ECO:0000256" key="2">
    <source>
        <dbReference type="ARBA" id="ARBA00022676"/>
    </source>
</evidence>
<dbReference type="SUPFAM" id="SSF51445">
    <property type="entry name" value="(Trans)glycosidases"/>
    <property type="match status" value="1"/>
</dbReference>
<dbReference type="Gene3D" id="3.20.20.80">
    <property type="entry name" value="Glycosidases"/>
    <property type="match status" value="1"/>
</dbReference>
<proteinExistence type="inferred from homology"/>
<dbReference type="PROSITE" id="PS51677">
    <property type="entry name" value="NODB"/>
    <property type="match status" value="1"/>
</dbReference>
<protein>
    <submittedName>
        <fullName evidence="6">Cellulose synthase/poly-beta-1,6-N-acetylglucosamine synthase-like glycosyltransferase</fullName>
    </submittedName>
</protein>
<evidence type="ECO:0000313" key="7">
    <source>
        <dbReference type="Proteomes" id="UP000295210"/>
    </source>
</evidence>
<dbReference type="Gene3D" id="3.20.20.370">
    <property type="entry name" value="Glycoside hydrolase/deacetylase"/>
    <property type="match status" value="1"/>
</dbReference>
<dbReference type="GO" id="GO:0008061">
    <property type="term" value="F:chitin binding"/>
    <property type="evidence" value="ECO:0007669"/>
    <property type="project" value="InterPro"/>
</dbReference>
<sequence length="1167" mass="132053">MKQVFYDPQRKRWKRLRRIFDVTAVVSTIVLVVFFFSVVKKQTLPELLLPSQKRNYRALRERQTDLKKSLARQTSRRGRRRPSDIVLNQDEGVRAAFYVNDEPSYSSLKAHIHQIDMLFPDWLHVISPDGKLRAATSLAPVQFYDVVDQNGVHGIDPQNRVHHVIEAAKESTEIFPMLNDYDTVSGTWNGDVIGRMLEDRQAREALHHQLDKFLYASPSYRGIALDFEEVPDKDQKLYAEWIGEIYHDFHAKNLRLYVNMQVSAEDATLRAIANNSDGIILMNYDQHEESSGPGPIAAEDWFEGNLTRVLTVVPKEKLICAIGNYGYDWSVPLPEKGKPASQKALDVDDLTVQEAWQRAADSDADVHLEGDELNAHFAYDDEDAHVRHQVWFLDGVTALNELRAARQMGLRTFALWRLGEEDGSLWSVWDHPGSKDAPQLLKNVPPGNDVNTDGEGDILRIVSKPHSGSRTVDMDSDNFTITDEHMTALPASYSIRQYGYSPKKVALSFDDGPDPTWTPKILDVLKKYDVKATFMVIGSQAEDNIGLLKRYVREGHEIGNHTFTHPDISEISQRQLELELNLTERLFAAELGLQPLYFRPPYSIDQEPDTNDQAAPAYRIQQMGYTIIGNKIDTDDWNEHPRKSPQEITNAVLSSLAAMQDPNASWKRGSIILMHDGGGDRSATVAALPMLITTLRSKGYQIVPVSELMGKTTAEVMPPISPRMRWPARVDAVAFFVISFFRNFVVDIFYIGDVLMSARLILVGIFALIDRLRRRKILPGKFEPRVAVLIPAYNEEKVIVRTVRSVMNSDYKNLRIIVIDDGSKDRTVAVAREAYAAEIASGYVTVLSKQNAGKAEALNYAVRQLEEEFYVGIDADTVIAPDAISKLVCHFADPKIGAVAGNAKVGNKVNLWTRWQALEYITSQNFERRALDLFNIVTVVPGAIGAWRTSAVVKGGCYPINTVAEDADLTMNLLEQGYKVIYEDRALAFTEAPVTANGLMRQRFRWSFGILQAVFKHKHAFRTNRAMGLFALPNILIFQILLPLVSPFIDLMFIAGTVQYLWDRHFHPEAASAASFEKLLTYFLAFLVIDFVTSTLAFSLERRHPANKGDGWLLFHIWLQRFAYRQLFSLVLFKTIKRAIDGRPFAWDKLERTAKMSKETDKITAGS</sequence>
<dbReference type="Proteomes" id="UP000295210">
    <property type="component" value="Unassembled WGS sequence"/>
</dbReference>
<dbReference type="GO" id="GO:0016810">
    <property type="term" value="F:hydrolase activity, acting on carbon-nitrogen (but not peptide) bonds"/>
    <property type="evidence" value="ECO:0007669"/>
    <property type="project" value="InterPro"/>
</dbReference>
<dbReference type="InterPro" id="IPR029070">
    <property type="entry name" value="Chitinase_insertion_sf"/>
</dbReference>
<dbReference type="CDD" id="cd10962">
    <property type="entry name" value="CE4_GT2-like"/>
    <property type="match status" value="1"/>
</dbReference>
<evidence type="ECO:0000256" key="3">
    <source>
        <dbReference type="ARBA" id="ARBA00022679"/>
    </source>
</evidence>
<dbReference type="PANTHER" id="PTHR43630">
    <property type="entry name" value="POLY-BETA-1,6-N-ACETYL-D-GLUCOSAMINE SYNTHASE"/>
    <property type="match status" value="1"/>
</dbReference>
<keyword evidence="4" id="KW-0472">Membrane</keyword>
<name>A0A4R1L3M5_9BACT</name>
<dbReference type="PANTHER" id="PTHR43630:SF1">
    <property type="entry name" value="POLY-BETA-1,6-N-ACETYL-D-GLUCOSAMINE SYNTHASE"/>
    <property type="match status" value="1"/>
</dbReference>
<evidence type="ECO:0000259" key="5">
    <source>
        <dbReference type="PROSITE" id="PS51677"/>
    </source>
</evidence>
<evidence type="ECO:0000256" key="1">
    <source>
        <dbReference type="ARBA" id="ARBA00006739"/>
    </source>
</evidence>
<feature type="transmembrane region" description="Helical" evidence="4">
    <location>
        <begin position="1035"/>
        <end position="1062"/>
    </location>
</feature>